<accession>A0A085WU51</accession>
<name>A0A085WU51_9BACT</name>
<sequence>MRLSLASLLAILCVSCSTTPPPSPTPPPPPTPPLSPEATAVFARAEAPGPGAALVVNLDAFEALGLAGKGPTMQQLASVSTAIMSQLSTAEGSEGQFFARGAVVSALLRDWAKWPGLRRIAFLVPSDRVLADGAGVLPQVAVGALAVDEGSPDNAQLLSAVVALVRAAAVEVTREGADPRVVLQGQDVCVVGKELGFPVCVRPRRGLILFGTPTALGALEALPPVTAPAAAPGEAPLLLGLRVDLGAKGRARLAFTGRDAVRLALHVEGTTAKDIAMAESLVKKALTDYDAHQAEVRQRIATGLSEVQRSIAQDPAAPATLKQAATGLTADRVVDEKGYWAQARQSVQVSSTQDSLSLSLTVPAGAVKDMSEQMASGGTPVALVGIMAAIAIPNFIKFQARAKQSEAKMNLKAAYVAQRAYVMEKDRLGRTFEEIGFAPEPGRRYTYCMGKQCLPCDRKDCKVAPEPSPCQGLTTLGKSANDNFSICAYGNVDSDAAWDVWVIDKSGEPENLSNDME</sequence>
<dbReference type="InterPro" id="IPR045584">
    <property type="entry name" value="Pilin-like"/>
</dbReference>
<protein>
    <submittedName>
        <fullName evidence="2">Uncharacterized protein</fullName>
    </submittedName>
</protein>
<dbReference type="Pfam" id="PF14245">
    <property type="entry name" value="Pilin_PilA"/>
    <property type="match status" value="1"/>
</dbReference>
<evidence type="ECO:0000313" key="2">
    <source>
        <dbReference type="EMBL" id="KFE71214.1"/>
    </source>
</evidence>
<organism evidence="2 3">
    <name type="scientific">Hyalangium minutum</name>
    <dbReference type="NCBI Taxonomy" id="394096"/>
    <lineage>
        <taxon>Bacteria</taxon>
        <taxon>Pseudomonadati</taxon>
        <taxon>Myxococcota</taxon>
        <taxon>Myxococcia</taxon>
        <taxon>Myxococcales</taxon>
        <taxon>Cystobacterineae</taxon>
        <taxon>Archangiaceae</taxon>
        <taxon>Hyalangium</taxon>
    </lineage>
</organism>
<dbReference type="Proteomes" id="UP000028725">
    <property type="component" value="Unassembled WGS sequence"/>
</dbReference>
<keyword evidence="3" id="KW-1185">Reference proteome</keyword>
<evidence type="ECO:0000313" key="3">
    <source>
        <dbReference type="Proteomes" id="UP000028725"/>
    </source>
</evidence>
<feature type="signal peptide" evidence="1">
    <location>
        <begin position="1"/>
        <end position="19"/>
    </location>
</feature>
<feature type="chain" id="PRO_5001799985" evidence="1">
    <location>
        <begin position="20"/>
        <end position="517"/>
    </location>
</feature>
<dbReference type="InterPro" id="IPR028188">
    <property type="entry name" value="Pilin_PilA"/>
</dbReference>
<dbReference type="STRING" id="394096.DB31_3344"/>
<comment type="caution">
    <text evidence="2">The sequence shown here is derived from an EMBL/GenBank/DDBJ whole genome shotgun (WGS) entry which is preliminary data.</text>
</comment>
<reference evidence="2 3" key="1">
    <citation type="submission" date="2014-04" db="EMBL/GenBank/DDBJ databases">
        <title>Genome assembly of Hyalangium minutum DSM 14724.</title>
        <authorList>
            <person name="Sharma G."/>
            <person name="Subramanian S."/>
        </authorList>
    </citation>
    <scope>NUCLEOTIDE SEQUENCE [LARGE SCALE GENOMIC DNA]</scope>
    <source>
        <strain evidence="2 3">DSM 14724</strain>
    </source>
</reference>
<evidence type="ECO:0000256" key="1">
    <source>
        <dbReference type="SAM" id="SignalP"/>
    </source>
</evidence>
<dbReference type="AlphaFoldDB" id="A0A085WU51"/>
<dbReference type="EMBL" id="JMCB01000002">
    <property type="protein sequence ID" value="KFE71214.1"/>
    <property type="molecule type" value="Genomic_DNA"/>
</dbReference>
<dbReference type="SUPFAM" id="SSF54523">
    <property type="entry name" value="Pili subunits"/>
    <property type="match status" value="1"/>
</dbReference>
<dbReference type="Gene3D" id="3.30.700.10">
    <property type="entry name" value="Glycoprotein, Type 4 Pilin"/>
    <property type="match status" value="1"/>
</dbReference>
<keyword evidence="1" id="KW-0732">Signal</keyword>
<proteinExistence type="predicted"/>
<gene>
    <name evidence="2" type="ORF">DB31_3344</name>
</gene>
<dbReference type="RefSeq" id="WP_240486527.1">
    <property type="nucleotide sequence ID" value="NZ_JMCB01000002.1"/>
</dbReference>